<dbReference type="SUPFAM" id="SSF56112">
    <property type="entry name" value="Protein kinase-like (PK-like)"/>
    <property type="match status" value="1"/>
</dbReference>
<evidence type="ECO:0000256" key="2">
    <source>
        <dbReference type="SAM" id="Phobius"/>
    </source>
</evidence>
<evidence type="ECO:0000259" key="3">
    <source>
        <dbReference type="PROSITE" id="PS50011"/>
    </source>
</evidence>
<dbReference type="InterPro" id="IPR004147">
    <property type="entry name" value="ABC1_dom"/>
</dbReference>
<feature type="domain" description="Protein kinase" evidence="3">
    <location>
        <begin position="124"/>
        <end position="454"/>
    </location>
</feature>
<organism evidence="4 5">
    <name type="scientific">Isachenkonia alkalipeptolytica</name>
    <dbReference type="NCBI Taxonomy" id="2565777"/>
    <lineage>
        <taxon>Bacteria</taxon>
        <taxon>Bacillati</taxon>
        <taxon>Bacillota</taxon>
        <taxon>Clostridia</taxon>
        <taxon>Eubacteriales</taxon>
        <taxon>Clostridiaceae</taxon>
        <taxon>Isachenkonia</taxon>
    </lineage>
</organism>
<accession>A0AA43XL97</accession>
<sequence length="549" mass="64476">MIINRKYGTIRRYKKIGEVLVKYGFTFLADSMRKKGYIPKRVLKIRKNNFQETWGVRIRKACEELGPTFVKLGQIMGTRRDIFSEDIIEELEKLQDQVEEFSFDEAREVFERNSEQSIDGTFHYFNKKPIASGSIGQVYEAVLTTGEEVVVKIQRPKLESIIKDDLEILITLAKIMDEHFYKNKSYSFQDIIEEFRFRIQRELDYTLEGKNAERFSTNFQSEEKLYIPKVHWEFSNKRVLTMEKIKGYKIIHKEILQNPIIDHHQLALDNTNLFLEQVFVYGFFHGDPHPGNIFITPEGKISYIDFGVVGFLDKDSINFITNLFIAVGKKDVDKIFNLIREINAINYDTNSHRLKEDISFFINEYYDKPIKELKLGVALRQFMDIAYNNGVKFPSQFILLLKAMISLESTVNQLSPRFSIAMVMKDFMKEIYKRKYHPERLAKEYFSYSQDVLFSLKYMPRQLKSILQKMEDEKFTVHVIDEESKEISREIQKQTRRVGNSIVVAALIIASTMILVSDYGTNLFSVPILSWFGFLLSGIYVLKQIFMNE</sequence>
<keyword evidence="4" id="KW-0418">Kinase</keyword>
<dbReference type="GO" id="GO:0004672">
    <property type="term" value="F:protein kinase activity"/>
    <property type="evidence" value="ECO:0007669"/>
    <property type="project" value="InterPro"/>
</dbReference>
<gene>
    <name evidence="4" type="ORF">ISALK_10425</name>
</gene>
<dbReference type="EMBL" id="SUMG01000014">
    <property type="protein sequence ID" value="NBG88915.1"/>
    <property type="molecule type" value="Genomic_DNA"/>
</dbReference>
<dbReference type="PANTHER" id="PTHR10566">
    <property type="entry name" value="CHAPERONE-ACTIVITY OF BC1 COMPLEX CABC1 -RELATED"/>
    <property type="match status" value="1"/>
</dbReference>
<dbReference type="Gene3D" id="1.10.510.10">
    <property type="entry name" value="Transferase(Phosphotransferase) domain 1"/>
    <property type="match status" value="1"/>
</dbReference>
<dbReference type="GO" id="GO:0005524">
    <property type="term" value="F:ATP binding"/>
    <property type="evidence" value="ECO:0007669"/>
    <property type="project" value="InterPro"/>
</dbReference>
<proteinExistence type="inferred from homology"/>
<reference evidence="4 5" key="1">
    <citation type="submission" date="2019-04" db="EMBL/GenBank/DDBJ databases">
        <title>Isachenkonia alkalipeptolytica gen. nov. sp. nov. a new anaerobic, alkiliphilic organothrophic bacterium capable to reduce synthesized ferrihydrite isolated from a soda lake.</title>
        <authorList>
            <person name="Toshchakov S.V."/>
            <person name="Zavarzina D.G."/>
            <person name="Zhilina T.N."/>
            <person name="Kostrikina N.A."/>
            <person name="Kublanov I.V."/>
        </authorList>
    </citation>
    <scope>NUCLEOTIDE SEQUENCE [LARGE SCALE GENOMIC DNA]</scope>
    <source>
        <strain evidence="4 5">Z-1701</strain>
    </source>
</reference>
<dbReference type="InterPro" id="IPR000719">
    <property type="entry name" value="Prot_kinase_dom"/>
</dbReference>
<evidence type="ECO:0000313" key="5">
    <source>
        <dbReference type="Proteomes" id="UP000449710"/>
    </source>
</evidence>
<keyword evidence="2" id="KW-0472">Membrane</keyword>
<protein>
    <submittedName>
        <fullName evidence="4">AarF/ABC1/UbiB kinase family protein</fullName>
    </submittedName>
</protein>
<evidence type="ECO:0000313" key="4">
    <source>
        <dbReference type="EMBL" id="NBG88915.1"/>
    </source>
</evidence>
<dbReference type="Proteomes" id="UP000449710">
    <property type="component" value="Unassembled WGS sequence"/>
</dbReference>
<dbReference type="CDD" id="cd05121">
    <property type="entry name" value="ABC1_ADCK3-like"/>
    <property type="match status" value="1"/>
</dbReference>
<dbReference type="InterPro" id="IPR050154">
    <property type="entry name" value="UbiB_kinase"/>
</dbReference>
<dbReference type="AlphaFoldDB" id="A0AA43XL97"/>
<comment type="caution">
    <text evidence="4">The sequence shown here is derived from an EMBL/GenBank/DDBJ whole genome shotgun (WGS) entry which is preliminary data.</text>
</comment>
<name>A0AA43XL97_9CLOT</name>
<dbReference type="PANTHER" id="PTHR10566:SF113">
    <property type="entry name" value="PROTEIN ACTIVITY OF BC1 COMPLEX KINASE 7, CHLOROPLASTIC"/>
    <property type="match status" value="1"/>
</dbReference>
<dbReference type="Pfam" id="PF03109">
    <property type="entry name" value="ABC1"/>
    <property type="match status" value="1"/>
</dbReference>
<evidence type="ECO:0000256" key="1">
    <source>
        <dbReference type="ARBA" id="ARBA00009670"/>
    </source>
</evidence>
<feature type="transmembrane region" description="Helical" evidence="2">
    <location>
        <begin position="523"/>
        <end position="542"/>
    </location>
</feature>
<dbReference type="RefSeq" id="WP_160722038.1">
    <property type="nucleotide sequence ID" value="NZ_SUMG01000014.1"/>
</dbReference>
<feature type="transmembrane region" description="Helical" evidence="2">
    <location>
        <begin position="498"/>
        <end position="517"/>
    </location>
</feature>
<keyword evidence="4" id="KW-0808">Transferase</keyword>
<keyword evidence="2" id="KW-0812">Transmembrane</keyword>
<keyword evidence="5" id="KW-1185">Reference proteome</keyword>
<dbReference type="PROSITE" id="PS50011">
    <property type="entry name" value="PROTEIN_KINASE_DOM"/>
    <property type="match status" value="1"/>
</dbReference>
<keyword evidence="2" id="KW-1133">Transmembrane helix</keyword>
<comment type="similarity">
    <text evidence="1">Belongs to the protein kinase superfamily. ADCK protein kinase family.</text>
</comment>
<dbReference type="InterPro" id="IPR011009">
    <property type="entry name" value="Kinase-like_dom_sf"/>
</dbReference>